<feature type="compositionally biased region" description="Acidic residues" evidence="1">
    <location>
        <begin position="90"/>
        <end position="100"/>
    </location>
</feature>
<dbReference type="Pfam" id="PF07543">
    <property type="entry name" value="PGA2"/>
    <property type="match status" value="1"/>
</dbReference>
<gene>
    <name evidence="2" type="ORF">TWF696_004168</name>
</gene>
<comment type="caution">
    <text evidence="2">The sequence shown here is derived from an EMBL/GenBank/DDBJ whole genome shotgun (WGS) entry which is preliminary data.</text>
</comment>
<evidence type="ECO:0000313" key="3">
    <source>
        <dbReference type="Proteomes" id="UP001375240"/>
    </source>
</evidence>
<accession>A0AAV9V5B9</accession>
<feature type="compositionally biased region" description="Basic and acidic residues" evidence="1">
    <location>
        <begin position="110"/>
        <end position="126"/>
    </location>
</feature>
<proteinExistence type="predicted"/>
<dbReference type="AlphaFoldDB" id="A0AAV9V5B9"/>
<evidence type="ECO:0000313" key="2">
    <source>
        <dbReference type="EMBL" id="KAK6355042.1"/>
    </source>
</evidence>
<reference evidence="2 3" key="1">
    <citation type="submission" date="2019-10" db="EMBL/GenBank/DDBJ databases">
        <authorList>
            <person name="Palmer J.M."/>
        </authorList>
    </citation>
    <scope>NUCLEOTIDE SEQUENCE [LARGE SCALE GENOMIC DNA]</scope>
    <source>
        <strain evidence="2 3">TWF696</strain>
    </source>
</reference>
<dbReference type="EMBL" id="JAVHNQ010000002">
    <property type="protein sequence ID" value="KAK6355042.1"/>
    <property type="molecule type" value="Genomic_DNA"/>
</dbReference>
<feature type="region of interest" description="Disordered" evidence="1">
    <location>
        <begin position="66"/>
        <end position="145"/>
    </location>
</feature>
<evidence type="ECO:0008006" key="4">
    <source>
        <dbReference type="Google" id="ProtNLM"/>
    </source>
</evidence>
<name>A0AAV9V5B9_9PEZI</name>
<feature type="compositionally biased region" description="Acidic residues" evidence="1">
    <location>
        <begin position="132"/>
        <end position="145"/>
    </location>
</feature>
<dbReference type="InterPro" id="IPR011431">
    <property type="entry name" value="Trafficking_Pga2"/>
</dbReference>
<protein>
    <recommendedName>
        <fullName evidence="4">DUF1531-domain-containing protein</fullName>
    </recommendedName>
</protein>
<dbReference type="GO" id="GO:0015031">
    <property type="term" value="P:protein transport"/>
    <property type="evidence" value="ECO:0007669"/>
    <property type="project" value="TreeGrafter"/>
</dbReference>
<dbReference type="Proteomes" id="UP001375240">
    <property type="component" value="Unassembled WGS sequence"/>
</dbReference>
<keyword evidence="3" id="KW-1185">Reference proteome</keyword>
<dbReference type="PANTHER" id="PTHR28199:SF1">
    <property type="entry name" value="PROCESSING OF GAS1 AND ALP PROTEIN 2"/>
    <property type="match status" value="1"/>
</dbReference>
<dbReference type="PANTHER" id="PTHR28199">
    <property type="entry name" value="PROCESSING OF GAS1 AND ALP PROTEIN 2"/>
    <property type="match status" value="1"/>
</dbReference>
<sequence length="145" mass="16153">MADQSDNSSPLAPITRILANFANNLSATLSSASTTDYIRLTAIVGGYLLIRPYLQKLGARYQERDHARTVDASEESSMAATGVKARVVAGEEDSDDDSDGEGWGRGKRLQQREQRARRRREIEENTARGGFDDEEDKDIEEFLQN</sequence>
<evidence type="ECO:0000256" key="1">
    <source>
        <dbReference type="SAM" id="MobiDB-lite"/>
    </source>
</evidence>
<organism evidence="2 3">
    <name type="scientific">Orbilia brochopaga</name>
    <dbReference type="NCBI Taxonomy" id="3140254"/>
    <lineage>
        <taxon>Eukaryota</taxon>
        <taxon>Fungi</taxon>
        <taxon>Dikarya</taxon>
        <taxon>Ascomycota</taxon>
        <taxon>Pezizomycotina</taxon>
        <taxon>Orbiliomycetes</taxon>
        <taxon>Orbiliales</taxon>
        <taxon>Orbiliaceae</taxon>
        <taxon>Orbilia</taxon>
    </lineage>
</organism>